<gene>
    <name evidence="2" type="ORF">CPA57_04860</name>
</gene>
<sequence>MQTGGQSWRVMKQKGYSPVFLGCGAVSLGKRKRIPWVSVALMASVFLVGQKRADAQVADKVPPAVEIMPGAGVIGQPRRVTPAENRSRKRHQGDWGAFNWGNGEFAGFGPVGTYGVAPWAEDWSSKKDPKNYTDFLDPLKAIRLNESGSIWLSFSGESRIRNWYESNPQLGTAGKRHSGRFTVRNLLGVDLHLGQHWRIFGQLNNGEAAGWNYYGYNATWRRRLGVQQLFVGYERKLLGAKTGILVGRQQFLDAPSWLVYMRETPNVPLSWNGVRGYAMWNRVRLDLYNFVGTQVTRDTIMGGGFDDDTRLYGGNIGIALQPFSIVGEQVHSFLDLFWMGFHYGGKSAAVARYKGSEAGTQTRQNGGFRWYGSAPSFEYELGGVYQGGRFHPGSSAVASRPVSAWAVRGVLGWRHSSSSLHPFLGVQAEAYSGGDNRRSEGTVGTFSAPFSPRNGTFDLTRTITRANIISAGPLVSIAPRPFMNIRIRVPYLWRESMNDGLYNSSSPFTFLSGAKLRRVGRAVGLQPQGQVQFQLQQHVNWQIDGGATLLTHRMRRAGGQNATYMLSTITLHF</sequence>
<dbReference type="Pfam" id="PF13372">
    <property type="entry name" value="Alginate_exp"/>
    <property type="match status" value="1"/>
</dbReference>
<keyword evidence="3" id="KW-1185">Reference proteome</keyword>
<protein>
    <recommendedName>
        <fullName evidence="1">Alginate export domain-containing protein</fullName>
    </recommendedName>
</protein>
<proteinExistence type="predicted"/>
<name>A0ABR5ZMQ0_9PROT</name>
<comment type="caution">
    <text evidence="2">The sequence shown here is derived from an EMBL/GenBank/DDBJ whole genome shotgun (WGS) entry which is preliminary data.</text>
</comment>
<dbReference type="Proteomes" id="UP001516390">
    <property type="component" value="Unassembled WGS sequence"/>
</dbReference>
<dbReference type="InterPro" id="IPR025388">
    <property type="entry name" value="Alginate_export_dom"/>
</dbReference>
<reference evidence="2 3" key="1">
    <citation type="submission" date="2017-09" db="EMBL/GenBank/DDBJ databases">
        <authorList>
            <person name="Jakob F."/>
        </authorList>
    </citation>
    <scope>NUCLEOTIDE SEQUENCE [LARGE SCALE GENOMIC DNA]</scope>
    <source>
        <strain evidence="2 3">TMW 2.1880</strain>
    </source>
</reference>
<organism evidence="2 3">
    <name type="scientific">Bombella favorum</name>
    <dbReference type="NCBI Taxonomy" id="2039164"/>
    <lineage>
        <taxon>Bacteria</taxon>
        <taxon>Pseudomonadati</taxon>
        <taxon>Pseudomonadota</taxon>
        <taxon>Alphaproteobacteria</taxon>
        <taxon>Acetobacterales</taxon>
        <taxon>Acetobacteraceae</taxon>
        <taxon>Bombella</taxon>
    </lineage>
</organism>
<dbReference type="RefSeq" id="WP_182081662.1">
    <property type="nucleotide sequence ID" value="NZ_NWUS01000001.1"/>
</dbReference>
<evidence type="ECO:0000259" key="1">
    <source>
        <dbReference type="Pfam" id="PF13372"/>
    </source>
</evidence>
<accession>A0ABR5ZMQ0</accession>
<dbReference type="EMBL" id="NWUS01000001">
    <property type="protein sequence ID" value="MBA5725606.1"/>
    <property type="molecule type" value="Genomic_DNA"/>
</dbReference>
<evidence type="ECO:0000313" key="3">
    <source>
        <dbReference type="Proteomes" id="UP001516390"/>
    </source>
</evidence>
<feature type="domain" description="Alginate export" evidence="1">
    <location>
        <begin position="151"/>
        <end position="562"/>
    </location>
</feature>
<evidence type="ECO:0000313" key="2">
    <source>
        <dbReference type="EMBL" id="MBA5725606.1"/>
    </source>
</evidence>